<evidence type="ECO:0000256" key="1">
    <source>
        <dbReference type="SAM" id="SignalP"/>
    </source>
</evidence>
<evidence type="ECO:0000259" key="2">
    <source>
        <dbReference type="Pfam" id="PF01408"/>
    </source>
</evidence>
<dbReference type="Pfam" id="PF01408">
    <property type="entry name" value="GFO_IDH_MocA"/>
    <property type="match status" value="1"/>
</dbReference>
<reference evidence="4 5" key="1">
    <citation type="submission" date="2019-02" db="EMBL/GenBank/DDBJ databases">
        <title>Deep-cultivation of Planctomycetes and their phenomic and genomic characterization uncovers novel biology.</title>
        <authorList>
            <person name="Wiegand S."/>
            <person name="Jogler M."/>
            <person name="Boedeker C."/>
            <person name="Pinto D."/>
            <person name="Vollmers J."/>
            <person name="Rivas-Marin E."/>
            <person name="Kohn T."/>
            <person name="Peeters S.H."/>
            <person name="Heuer A."/>
            <person name="Rast P."/>
            <person name="Oberbeckmann S."/>
            <person name="Bunk B."/>
            <person name="Jeske O."/>
            <person name="Meyerdierks A."/>
            <person name="Storesund J.E."/>
            <person name="Kallscheuer N."/>
            <person name="Luecker S."/>
            <person name="Lage O.M."/>
            <person name="Pohl T."/>
            <person name="Merkel B.J."/>
            <person name="Hornburger P."/>
            <person name="Mueller R.-W."/>
            <person name="Bruemmer F."/>
            <person name="Labrenz M."/>
            <person name="Spormann A.M."/>
            <person name="Op den Camp H."/>
            <person name="Overmann J."/>
            <person name="Amann R."/>
            <person name="Jetten M.S.M."/>
            <person name="Mascher T."/>
            <person name="Medema M.H."/>
            <person name="Devos D.P."/>
            <person name="Kaster A.-K."/>
            <person name="Ovreas L."/>
            <person name="Rohde M."/>
            <person name="Galperin M.Y."/>
            <person name="Jogler C."/>
        </authorList>
    </citation>
    <scope>NUCLEOTIDE SEQUENCE [LARGE SCALE GENOMIC DNA]</scope>
    <source>
        <strain evidence="4 5">ETA_A8</strain>
    </source>
</reference>
<dbReference type="EC" id="1.1.1.18" evidence="4"/>
<gene>
    <name evidence="4" type="primary">iolG_5</name>
    <name evidence="4" type="ORF">ETAA8_11250</name>
</gene>
<protein>
    <submittedName>
        <fullName evidence="4">Inositol 2-dehydrogenase</fullName>
        <ecNumber evidence="4">1.1.1.18</ecNumber>
    </submittedName>
</protein>
<dbReference type="InterPro" id="IPR036291">
    <property type="entry name" value="NAD(P)-bd_dom_sf"/>
</dbReference>
<keyword evidence="1" id="KW-0732">Signal</keyword>
<organism evidence="4 5">
    <name type="scientific">Anatilimnocola aggregata</name>
    <dbReference type="NCBI Taxonomy" id="2528021"/>
    <lineage>
        <taxon>Bacteria</taxon>
        <taxon>Pseudomonadati</taxon>
        <taxon>Planctomycetota</taxon>
        <taxon>Planctomycetia</taxon>
        <taxon>Pirellulales</taxon>
        <taxon>Pirellulaceae</taxon>
        <taxon>Anatilimnocola</taxon>
    </lineage>
</organism>
<dbReference type="PANTHER" id="PTHR43818:SF5">
    <property type="entry name" value="OXIDOREDUCTASE FAMILY PROTEIN"/>
    <property type="match status" value="1"/>
</dbReference>
<dbReference type="PANTHER" id="PTHR43818">
    <property type="entry name" value="BCDNA.GH03377"/>
    <property type="match status" value="1"/>
</dbReference>
<dbReference type="PROSITE" id="PS51318">
    <property type="entry name" value="TAT"/>
    <property type="match status" value="1"/>
</dbReference>
<proteinExistence type="predicted"/>
<feature type="domain" description="Gfo/Idh/MocA-like oxidoreductase N-terminal" evidence="2">
    <location>
        <begin position="38"/>
        <end position="156"/>
    </location>
</feature>
<accession>A0A517Y740</accession>
<evidence type="ECO:0000313" key="4">
    <source>
        <dbReference type="EMBL" id="QDU26053.1"/>
    </source>
</evidence>
<dbReference type="Gene3D" id="3.40.50.720">
    <property type="entry name" value="NAD(P)-binding Rossmann-like Domain"/>
    <property type="match status" value="1"/>
</dbReference>
<name>A0A517Y740_9BACT</name>
<dbReference type="InterPro" id="IPR050463">
    <property type="entry name" value="Gfo/Idh/MocA_oxidrdct_glycsds"/>
</dbReference>
<evidence type="ECO:0000259" key="3">
    <source>
        <dbReference type="Pfam" id="PF22725"/>
    </source>
</evidence>
<dbReference type="GO" id="GO:0050112">
    <property type="term" value="F:inositol 2-dehydrogenase (NAD+) activity"/>
    <property type="evidence" value="ECO:0007669"/>
    <property type="project" value="UniProtKB-EC"/>
</dbReference>
<feature type="domain" description="GFO/IDH/MocA-like oxidoreductase" evidence="3">
    <location>
        <begin position="166"/>
        <end position="327"/>
    </location>
</feature>
<feature type="chain" id="PRO_5021841028" evidence="1">
    <location>
        <begin position="23"/>
        <end position="417"/>
    </location>
</feature>
<keyword evidence="4" id="KW-0560">Oxidoreductase</keyword>
<dbReference type="SUPFAM" id="SSF51735">
    <property type="entry name" value="NAD(P)-binding Rossmann-fold domains"/>
    <property type="match status" value="1"/>
</dbReference>
<dbReference type="EMBL" id="CP036274">
    <property type="protein sequence ID" value="QDU26053.1"/>
    <property type="molecule type" value="Genomic_DNA"/>
</dbReference>
<dbReference type="Proteomes" id="UP000315017">
    <property type="component" value="Chromosome"/>
</dbReference>
<sequence length="417" mass="45910" precursor="true">MTTRRQFLHNSAAASAALLAAAANTESARGYAANDTLQVGCIGTGGRCRKLMESLRTIPGVKITAVCDVWDVHLEAGKKLADPSAFATKDHHALLARKDVDAVLIGSPDHWHVPLTIDSCAAGKDVYVEKPLTHDLAEGQSVIDAQNKHQRIVQVGMQQRSMPHIAKAREIIQSGQIGKVVKVHLSWNRNTSRATTNKLGIDPNSVDWKKFVGNAPAQEFNEYRFRNWRWFWDFGGGIFTDLMVHWIDVAHWILDLDHPLSAASIGDFHHAGGIWETPDTVQTLLRYADPKPAAGSNPPAIQAYFEGTFSNARNASMIVFMGTEASIYIDRGRYELIPERKSKLKPSDWILNEGMPRGADFYPQPDGELLHLTNWVECTRSRKKPTAPAEAGVTSAAAAQLANQSLRSGQVAHWGAK</sequence>
<dbReference type="GO" id="GO:0000166">
    <property type="term" value="F:nucleotide binding"/>
    <property type="evidence" value="ECO:0007669"/>
    <property type="project" value="InterPro"/>
</dbReference>
<keyword evidence="5" id="KW-1185">Reference proteome</keyword>
<dbReference type="KEGG" id="aagg:ETAA8_11250"/>
<dbReference type="RefSeq" id="WP_145085995.1">
    <property type="nucleotide sequence ID" value="NZ_CP036274.1"/>
</dbReference>
<dbReference type="Gene3D" id="3.30.360.10">
    <property type="entry name" value="Dihydrodipicolinate Reductase, domain 2"/>
    <property type="match status" value="1"/>
</dbReference>
<dbReference type="InterPro" id="IPR000683">
    <property type="entry name" value="Gfo/Idh/MocA-like_OxRdtase_N"/>
</dbReference>
<dbReference type="SUPFAM" id="SSF55347">
    <property type="entry name" value="Glyceraldehyde-3-phosphate dehydrogenase-like, C-terminal domain"/>
    <property type="match status" value="1"/>
</dbReference>
<feature type="signal peptide" evidence="1">
    <location>
        <begin position="1"/>
        <end position="22"/>
    </location>
</feature>
<dbReference type="InterPro" id="IPR006311">
    <property type="entry name" value="TAT_signal"/>
</dbReference>
<dbReference type="Pfam" id="PF22725">
    <property type="entry name" value="GFO_IDH_MocA_C3"/>
    <property type="match status" value="1"/>
</dbReference>
<dbReference type="InterPro" id="IPR055170">
    <property type="entry name" value="GFO_IDH_MocA-like_dom"/>
</dbReference>
<evidence type="ECO:0000313" key="5">
    <source>
        <dbReference type="Proteomes" id="UP000315017"/>
    </source>
</evidence>
<dbReference type="AlphaFoldDB" id="A0A517Y740"/>
<dbReference type="OrthoDB" id="9788246at2"/>